<dbReference type="EMBL" id="IACT01008819">
    <property type="protein sequence ID" value="LAC27931.1"/>
    <property type="molecule type" value="mRNA"/>
</dbReference>
<keyword evidence="8" id="KW-0449">Lipoprotein</keyword>
<dbReference type="SUPFAM" id="SSF52540">
    <property type="entry name" value="P-loop containing nucleoside triphosphate hydrolases"/>
    <property type="match status" value="1"/>
</dbReference>
<keyword evidence="5 9" id="KW-0342">GTP-binding</keyword>
<sequence>MGLTCSSSSGEFNHYNRRINAILASESKNLPMKLLLLGAGESGKSTVLKQFRLADNQAFSTKERERAKRAIFANLWDSLSSLLAAEEEGELPVRPELRQSYEALPRKQQREPGLETIRLIARLWKDPGIQSRLTTHGSKLELLESTQHFSEKIDEILKSEYLPTDEDILLLRVRTIGINVIQILEQRTMIKIIDVGGQRSERRKWLSHFDDVAAVLFLVSLSGYARVVHEAEETNQMAEAIGVFTTIVNEKSFFKSNMILFLNKCDLSAKMIGTTPLTVCFQDYEGKENDYTEGVEYITELFQDLVVNHPVAKHKFYVHVTCAVDQAAMRLTTGTVKHICVSNILTSMI</sequence>
<evidence type="ECO:0000256" key="10">
    <source>
        <dbReference type="PIRSR" id="PIRSR601019-2"/>
    </source>
</evidence>
<feature type="binding site" evidence="9">
    <location>
        <begin position="263"/>
        <end position="266"/>
    </location>
    <ligand>
        <name>GTP</name>
        <dbReference type="ChEBI" id="CHEBI:37565"/>
    </ligand>
</feature>
<dbReference type="GO" id="GO:0005737">
    <property type="term" value="C:cytoplasm"/>
    <property type="evidence" value="ECO:0007669"/>
    <property type="project" value="TreeGrafter"/>
</dbReference>
<dbReference type="SMART" id="SM00275">
    <property type="entry name" value="G_alpha"/>
    <property type="match status" value="1"/>
</dbReference>
<evidence type="ECO:0000256" key="4">
    <source>
        <dbReference type="ARBA" id="ARBA00022842"/>
    </source>
</evidence>
<keyword evidence="7" id="KW-0807">Transducer</keyword>
<feature type="binding site" evidence="9">
    <location>
        <begin position="169"/>
        <end position="175"/>
    </location>
    <ligand>
        <name>GTP</name>
        <dbReference type="ChEBI" id="CHEBI:37565"/>
    </ligand>
</feature>
<evidence type="ECO:0000256" key="6">
    <source>
        <dbReference type="ARBA" id="ARBA00023139"/>
    </source>
</evidence>
<dbReference type="GO" id="GO:0007188">
    <property type="term" value="P:adenylate cyclase-modulating G protein-coupled receptor signaling pathway"/>
    <property type="evidence" value="ECO:0007669"/>
    <property type="project" value="TreeGrafter"/>
</dbReference>
<dbReference type="Gene3D" id="1.10.400.10">
    <property type="entry name" value="GI Alpha 1, domain 2-like"/>
    <property type="match status" value="1"/>
</dbReference>
<dbReference type="CDD" id="cd00066">
    <property type="entry name" value="G-alpha"/>
    <property type="match status" value="1"/>
</dbReference>
<keyword evidence="6" id="KW-0564">Palmitate</keyword>
<keyword evidence="3 9" id="KW-0547">Nucleotide-binding</keyword>
<dbReference type="PANTHER" id="PTHR10218">
    <property type="entry name" value="GTP-BINDING PROTEIN ALPHA SUBUNIT"/>
    <property type="match status" value="1"/>
</dbReference>
<evidence type="ECO:0000256" key="3">
    <source>
        <dbReference type="ARBA" id="ARBA00022741"/>
    </source>
</evidence>
<dbReference type="AlphaFoldDB" id="A0A6A7GB62"/>
<dbReference type="InterPro" id="IPR011025">
    <property type="entry name" value="GproteinA_insert"/>
</dbReference>
<evidence type="ECO:0000256" key="8">
    <source>
        <dbReference type="ARBA" id="ARBA00023288"/>
    </source>
</evidence>
<feature type="binding site" evidence="9">
    <location>
        <begin position="41"/>
        <end position="46"/>
    </location>
    <ligand>
        <name>GTP</name>
        <dbReference type="ChEBI" id="CHEBI:37565"/>
    </ligand>
</feature>
<evidence type="ECO:0000256" key="7">
    <source>
        <dbReference type="ARBA" id="ARBA00023224"/>
    </source>
</evidence>
<dbReference type="InterPro" id="IPR001019">
    <property type="entry name" value="Gprotein_alpha_su"/>
</dbReference>
<dbReference type="GO" id="GO:0001664">
    <property type="term" value="F:G protein-coupled receptor binding"/>
    <property type="evidence" value="ECO:0007669"/>
    <property type="project" value="TreeGrafter"/>
</dbReference>
<organism evidence="11">
    <name type="scientific">Hirondellea gigas</name>
    <dbReference type="NCBI Taxonomy" id="1518452"/>
    <lineage>
        <taxon>Eukaryota</taxon>
        <taxon>Metazoa</taxon>
        <taxon>Ecdysozoa</taxon>
        <taxon>Arthropoda</taxon>
        <taxon>Crustacea</taxon>
        <taxon>Multicrustacea</taxon>
        <taxon>Malacostraca</taxon>
        <taxon>Eumalacostraca</taxon>
        <taxon>Peracarida</taxon>
        <taxon>Amphipoda</taxon>
        <taxon>Amphilochidea</taxon>
        <taxon>Lysianassida</taxon>
        <taxon>Lysianassidira</taxon>
        <taxon>Lysianassoidea</taxon>
        <taxon>Lysianassidae</taxon>
        <taxon>Hirondellea</taxon>
    </lineage>
</organism>
<keyword evidence="4 10" id="KW-0460">Magnesium</keyword>
<dbReference type="InterPro" id="IPR027417">
    <property type="entry name" value="P-loop_NTPase"/>
</dbReference>
<proteinExistence type="evidence at transcript level"/>
<keyword evidence="1" id="KW-0519">Myristate</keyword>
<dbReference type="FunFam" id="3.40.50.300:FF:000692">
    <property type="entry name" value="Guanine nucleotide-binding protein subunit alpha"/>
    <property type="match status" value="1"/>
</dbReference>
<dbReference type="GO" id="GO:0005525">
    <property type="term" value="F:GTP binding"/>
    <property type="evidence" value="ECO:0007669"/>
    <property type="project" value="UniProtKB-KW"/>
</dbReference>
<accession>A0A6A7GB62</accession>
<evidence type="ECO:0000256" key="5">
    <source>
        <dbReference type="ARBA" id="ARBA00023134"/>
    </source>
</evidence>
<dbReference type="GO" id="GO:0046872">
    <property type="term" value="F:metal ion binding"/>
    <property type="evidence" value="ECO:0007669"/>
    <property type="project" value="UniProtKB-KW"/>
</dbReference>
<feature type="binding site" evidence="9">
    <location>
        <begin position="194"/>
        <end position="198"/>
    </location>
    <ligand>
        <name>GTP</name>
        <dbReference type="ChEBI" id="CHEBI:37565"/>
    </ligand>
</feature>
<name>A0A6A7GB62_9CRUS</name>
<reference evidence="11" key="1">
    <citation type="submission" date="2017-11" db="EMBL/GenBank/DDBJ databases">
        <title>The sensing device of the deep-sea amphipod.</title>
        <authorList>
            <person name="Kobayashi H."/>
            <person name="Nagahama T."/>
            <person name="Arai W."/>
            <person name="Sasagawa Y."/>
            <person name="Umeda M."/>
            <person name="Hayashi T."/>
            <person name="Nikaido I."/>
            <person name="Watanabe H."/>
            <person name="Oguri K."/>
            <person name="Kitazato H."/>
            <person name="Fujioka K."/>
            <person name="Kido Y."/>
            <person name="Takami H."/>
        </authorList>
    </citation>
    <scope>NUCLEOTIDE SEQUENCE</scope>
    <source>
        <tissue evidence="11">Whole body</tissue>
    </source>
</reference>
<dbReference type="Gene3D" id="3.40.50.300">
    <property type="entry name" value="P-loop containing nucleotide triphosphate hydrolases"/>
    <property type="match status" value="1"/>
</dbReference>
<feature type="binding site" evidence="10">
    <location>
        <position position="45"/>
    </location>
    <ligand>
        <name>Mg(2+)</name>
        <dbReference type="ChEBI" id="CHEBI:18420"/>
    </ligand>
</feature>
<evidence type="ECO:0000256" key="9">
    <source>
        <dbReference type="PIRSR" id="PIRSR601019-1"/>
    </source>
</evidence>
<dbReference type="GO" id="GO:0031683">
    <property type="term" value="F:G-protein beta/gamma-subunit complex binding"/>
    <property type="evidence" value="ECO:0007669"/>
    <property type="project" value="InterPro"/>
</dbReference>
<dbReference type="PANTHER" id="PTHR10218:SF362">
    <property type="entry name" value="G PROTEIN ALPHA O SUBUNIT"/>
    <property type="match status" value="1"/>
</dbReference>
<dbReference type="SUPFAM" id="SSF47895">
    <property type="entry name" value="Transducin (alpha subunit), insertion domain"/>
    <property type="match status" value="1"/>
</dbReference>
<feature type="binding site" evidence="10">
    <location>
        <position position="175"/>
    </location>
    <ligand>
        <name>Mg(2+)</name>
        <dbReference type="ChEBI" id="CHEBI:18420"/>
    </ligand>
</feature>
<dbReference type="GO" id="GO:0003924">
    <property type="term" value="F:GTPase activity"/>
    <property type="evidence" value="ECO:0007669"/>
    <property type="project" value="InterPro"/>
</dbReference>
<dbReference type="PROSITE" id="PS51882">
    <property type="entry name" value="G_ALPHA"/>
    <property type="match status" value="1"/>
</dbReference>
<dbReference type="GO" id="GO:0005834">
    <property type="term" value="C:heterotrimeric G-protein complex"/>
    <property type="evidence" value="ECO:0007669"/>
    <property type="project" value="TreeGrafter"/>
</dbReference>
<keyword evidence="2 10" id="KW-0479">Metal-binding</keyword>
<dbReference type="Pfam" id="PF00503">
    <property type="entry name" value="G-alpha"/>
    <property type="match status" value="1"/>
</dbReference>
<evidence type="ECO:0000256" key="2">
    <source>
        <dbReference type="ARBA" id="ARBA00022723"/>
    </source>
</evidence>
<evidence type="ECO:0000256" key="1">
    <source>
        <dbReference type="ARBA" id="ARBA00022707"/>
    </source>
</evidence>
<feature type="binding site" evidence="9">
    <location>
        <position position="323"/>
    </location>
    <ligand>
        <name>GTP</name>
        <dbReference type="ChEBI" id="CHEBI:37565"/>
    </ligand>
</feature>
<evidence type="ECO:0000313" key="11">
    <source>
        <dbReference type="EMBL" id="LAC27931.1"/>
    </source>
</evidence>
<dbReference type="PRINTS" id="PR00318">
    <property type="entry name" value="GPROTEINA"/>
</dbReference>
<protein>
    <submittedName>
        <fullName evidence="11">Guanine nucleotide-binding protein G(O) subunit alpha isoform X2</fullName>
    </submittedName>
</protein>